<dbReference type="InterPro" id="IPR000819">
    <property type="entry name" value="Peptidase_M17_C"/>
</dbReference>
<dbReference type="GO" id="GO:0070006">
    <property type="term" value="F:metalloaminopeptidase activity"/>
    <property type="evidence" value="ECO:0007669"/>
    <property type="project" value="InterPro"/>
</dbReference>
<dbReference type="PANTHER" id="PTHR11963">
    <property type="entry name" value="LEUCINE AMINOPEPTIDASE-RELATED"/>
    <property type="match status" value="1"/>
</dbReference>
<dbReference type="GO" id="GO:0005737">
    <property type="term" value="C:cytoplasm"/>
    <property type="evidence" value="ECO:0007669"/>
    <property type="project" value="InterPro"/>
</dbReference>
<dbReference type="CDD" id="cd00433">
    <property type="entry name" value="Peptidase_M17"/>
    <property type="match status" value="1"/>
</dbReference>
<keyword evidence="11" id="KW-1185">Reference proteome</keyword>
<evidence type="ECO:0000259" key="9">
    <source>
        <dbReference type="PROSITE" id="PS00631"/>
    </source>
</evidence>
<proteinExistence type="inferred from homology"/>
<evidence type="ECO:0000256" key="4">
    <source>
        <dbReference type="ARBA" id="ARBA00022801"/>
    </source>
</evidence>
<reference evidence="10 11" key="1">
    <citation type="submission" date="2016-10" db="EMBL/GenBank/DDBJ databases">
        <authorList>
            <person name="de Groot N.N."/>
        </authorList>
    </citation>
    <scope>NUCLEOTIDE SEQUENCE [LARGE SCALE GENOMIC DNA]</scope>
    <source>
        <strain evidence="10 11">Calf135</strain>
    </source>
</reference>
<dbReference type="Gene3D" id="3.40.630.10">
    <property type="entry name" value="Zn peptidases"/>
    <property type="match status" value="1"/>
</dbReference>
<dbReference type="GO" id="GO:0030145">
    <property type="term" value="F:manganese ion binding"/>
    <property type="evidence" value="ECO:0007669"/>
    <property type="project" value="InterPro"/>
</dbReference>
<dbReference type="PANTHER" id="PTHR11963:SF23">
    <property type="entry name" value="CYTOSOL AMINOPEPTIDASE"/>
    <property type="match status" value="1"/>
</dbReference>
<feature type="domain" description="Cytosol aminopeptidase" evidence="9">
    <location>
        <begin position="185"/>
        <end position="192"/>
    </location>
</feature>
<keyword evidence="4" id="KW-0378">Hydrolase</keyword>
<evidence type="ECO:0000256" key="2">
    <source>
        <dbReference type="ARBA" id="ARBA00022438"/>
    </source>
</evidence>
<dbReference type="PRINTS" id="PR00481">
    <property type="entry name" value="LAMNOPPTDASE"/>
</dbReference>
<gene>
    <name evidence="10" type="ORF">SAMN05216454_103100</name>
</gene>
<dbReference type="STRING" id="215200.SAMN05216454_103100"/>
<comment type="function">
    <text evidence="6">Presumably involved in the processing and regular turnover of intracellular proteins. Catalyzes the removal of unsubstituted N-terminal amino acids from various peptides.</text>
</comment>
<dbReference type="AlphaFoldDB" id="A0A1H8G9Y9"/>
<evidence type="ECO:0000313" key="11">
    <source>
        <dbReference type="Proteomes" id="UP000199512"/>
    </source>
</evidence>
<accession>A0A1H8G9Y9</accession>
<keyword evidence="2 10" id="KW-0031">Aminopeptidase</keyword>
<evidence type="ECO:0000256" key="3">
    <source>
        <dbReference type="ARBA" id="ARBA00022670"/>
    </source>
</evidence>
<organism evidence="10 11">
    <name type="scientific">Peptostreptococcus russellii</name>
    <dbReference type="NCBI Taxonomy" id="215200"/>
    <lineage>
        <taxon>Bacteria</taxon>
        <taxon>Bacillati</taxon>
        <taxon>Bacillota</taxon>
        <taxon>Clostridia</taxon>
        <taxon>Peptostreptococcales</taxon>
        <taxon>Peptostreptococcaceae</taxon>
        <taxon>Peptostreptococcus</taxon>
    </lineage>
</organism>
<dbReference type="SUPFAM" id="SSF53187">
    <property type="entry name" value="Zn-dependent exopeptidases"/>
    <property type="match status" value="1"/>
</dbReference>
<evidence type="ECO:0000256" key="6">
    <source>
        <dbReference type="ARBA" id="ARBA00049972"/>
    </source>
</evidence>
<evidence type="ECO:0000313" key="10">
    <source>
        <dbReference type="EMBL" id="SEN40098.1"/>
    </source>
</evidence>
<sequence length="335" mass="36499">MYSAGVIKEEVFDYAEEINRSIRLAKEMVDEPANIMTPKEIANIAQESLKDTELEVKIYDEKEIEKLGMNLFMSVAKGSKEEAKLIVMKYMGNSKSREVTALIGKGIAYDTGGYSLKSTKHMKDMKSDMGGAAAVIGAMNLIAAEKPKINVVGVVATCENRISDEAYLPGDIIVSMNGKTVEIENTDAEGRLTLADAMTYAIRNESATKLVDICTLTGACVAALGEEYAGVVTKEDELWEKLEEASLKSLDPCWRLPINKRIIEKNKSKVADLKNSAGQPGCETAAAFVGEFSENLPWIHIDIAGTAMVENKKEYLRAGATGFGVHLLSELVKVL</sequence>
<dbReference type="GO" id="GO:0006508">
    <property type="term" value="P:proteolysis"/>
    <property type="evidence" value="ECO:0007669"/>
    <property type="project" value="UniProtKB-KW"/>
</dbReference>
<evidence type="ECO:0000256" key="8">
    <source>
        <dbReference type="ARBA" id="ARBA00050061"/>
    </source>
</evidence>
<keyword evidence="3" id="KW-0645">Protease</keyword>
<protein>
    <recommendedName>
        <fullName evidence="7">Probable cytosol aminopeptidase</fullName>
    </recommendedName>
    <alternativeName>
        <fullName evidence="8">Leucine aminopeptidase</fullName>
    </alternativeName>
    <alternativeName>
        <fullName evidence="5">Leucyl aminopeptidase</fullName>
    </alternativeName>
</protein>
<dbReference type="InterPro" id="IPR011356">
    <property type="entry name" value="Leucine_aapep/pepB"/>
</dbReference>
<dbReference type="Proteomes" id="UP000199512">
    <property type="component" value="Unassembled WGS sequence"/>
</dbReference>
<comment type="similarity">
    <text evidence="1">Belongs to the peptidase M17 family.</text>
</comment>
<evidence type="ECO:0000256" key="1">
    <source>
        <dbReference type="ARBA" id="ARBA00009528"/>
    </source>
</evidence>
<evidence type="ECO:0000256" key="7">
    <source>
        <dbReference type="ARBA" id="ARBA00050021"/>
    </source>
</evidence>
<dbReference type="Pfam" id="PF00883">
    <property type="entry name" value="Peptidase_M17"/>
    <property type="match status" value="1"/>
</dbReference>
<dbReference type="EMBL" id="FODF01000003">
    <property type="protein sequence ID" value="SEN40098.1"/>
    <property type="molecule type" value="Genomic_DNA"/>
</dbReference>
<name>A0A1H8G9Y9_9FIRM</name>
<dbReference type="PROSITE" id="PS00631">
    <property type="entry name" value="CYTOSOL_AP"/>
    <property type="match status" value="1"/>
</dbReference>
<evidence type="ECO:0000256" key="5">
    <source>
        <dbReference type="ARBA" id="ARBA00033172"/>
    </source>
</evidence>